<reference evidence="1" key="1">
    <citation type="submission" date="2022-09" db="EMBL/GenBank/DDBJ databases">
        <title>Fusarium specimens isolated from Avocado Roots.</title>
        <authorList>
            <person name="Stajich J."/>
            <person name="Roper C."/>
            <person name="Heimlech-Rivalta G."/>
        </authorList>
    </citation>
    <scope>NUCLEOTIDE SEQUENCE</scope>
    <source>
        <strain evidence="1">CF00136</strain>
    </source>
</reference>
<dbReference type="AlphaFoldDB" id="A0A9W8RUQ6"/>
<dbReference type="Proteomes" id="UP001152049">
    <property type="component" value="Unassembled WGS sequence"/>
</dbReference>
<evidence type="ECO:0000313" key="2">
    <source>
        <dbReference type="Proteomes" id="UP001152049"/>
    </source>
</evidence>
<accession>A0A9W8RUQ6</accession>
<dbReference type="EMBL" id="JAOQAZ010000018">
    <property type="protein sequence ID" value="KAJ4256780.1"/>
    <property type="molecule type" value="Genomic_DNA"/>
</dbReference>
<comment type="caution">
    <text evidence="1">The sequence shown here is derived from an EMBL/GenBank/DDBJ whole genome shotgun (WGS) entry which is preliminary data.</text>
</comment>
<keyword evidence="2" id="KW-1185">Reference proteome</keyword>
<sequence>MDKRAMFIIEADPDYAADFALTLAAITTFAGSMTKTRADVRIRVATMSWGIIHDVTQALFRHWAEQPQLFMLPQVAQEPIKMMTIPATQTGIEALDEYARTLDLFADHFVLRFREHDNSWNTEHAKLDKTREFLDFWWPKFISTENSYALRHFSEISTRRMFNLAKNTRAPNRLASSDHFSVLTSKTCRRVIFDRRTRQIVEVPLWCSLSERKQQMSWINRTETPRSNVVVLTRPGFLDDGCPPRRMRVLDDQVGGFIAALTEFVDWPKSFDALAIFIKARKDKYRIMDDMRRRLVHQDLAYFDRAPFGLSLKIQNRQAFYAMLPLVQYDYHIASFLCIPSSSPFVTMVKAQFASVLTRGVPDLFKIDPKTTGLSKIHICLTSECNTGVTGPLTGLGTIWTGLALAKSAARRVTTDMPPGSTISFAKDSIQVFPASWQRTHDPFEELCITLRINRVFVEELAHDYNGSELGETTAEQYVKICEHLLQAYGHQVAVVTRFTEEGLPEMQDFLSKQPIRCGPQVSFALNWSRIRKTANGEQVVGIYTRMIRGLTGRNGIMDWTWIPSIVWRKWKARLDSYQGWDSLTAIWPTPWFEDNEDESPGVQLQL</sequence>
<protein>
    <submittedName>
        <fullName evidence="1">Uncharacterized protein</fullName>
    </submittedName>
</protein>
<organism evidence="1 2">
    <name type="scientific">Fusarium torreyae</name>
    <dbReference type="NCBI Taxonomy" id="1237075"/>
    <lineage>
        <taxon>Eukaryota</taxon>
        <taxon>Fungi</taxon>
        <taxon>Dikarya</taxon>
        <taxon>Ascomycota</taxon>
        <taxon>Pezizomycotina</taxon>
        <taxon>Sordariomycetes</taxon>
        <taxon>Hypocreomycetidae</taxon>
        <taxon>Hypocreales</taxon>
        <taxon>Nectriaceae</taxon>
        <taxon>Fusarium</taxon>
    </lineage>
</organism>
<proteinExistence type="predicted"/>
<evidence type="ECO:0000313" key="1">
    <source>
        <dbReference type="EMBL" id="KAJ4256780.1"/>
    </source>
</evidence>
<gene>
    <name evidence="1" type="ORF">NW762_008876</name>
</gene>
<name>A0A9W8RUQ6_9HYPO</name>
<dbReference type="OrthoDB" id="5078127at2759"/>